<dbReference type="SMART" id="SM00642">
    <property type="entry name" value="Aamy"/>
    <property type="match status" value="1"/>
</dbReference>
<keyword evidence="5" id="KW-0808">Transferase</keyword>
<reference evidence="9 10" key="1">
    <citation type="submission" date="2019-03" db="EMBL/GenBank/DDBJ databases">
        <title>Roseomonas sp. a novel Roseomonas species isolated from Sea whip Gorgonian.</title>
        <authorList>
            <person name="Li F."/>
            <person name="Pan X."/>
            <person name="Huang S."/>
            <person name="Li Z."/>
            <person name="Meng B."/>
        </authorList>
    </citation>
    <scope>NUCLEOTIDE SEQUENCE [LARGE SCALE GENOMIC DNA]</scope>
    <source>
        <strain evidence="9 10">M0104</strain>
    </source>
</reference>
<dbReference type="SUPFAM" id="SSF81296">
    <property type="entry name" value="E set domains"/>
    <property type="match status" value="1"/>
</dbReference>
<dbReference type="InterPro" id="IPR006048">
    <property type="entry name" value="A-amylase/branching_C"/>
</dbReference>
<dbReference type="Gene3D" id="3.20.20.80">
    <property type="entry name" value="Glycosidases"/>
    <property type="match status" value="1"/>
</dbReference>
<evidence type="ECO:0000256" key="4">
    <source>
        <dbReference type="ARBA" id="ARBA00012541"/>
    </source>
</evidence>
<keyword evidence="10" id="KW-1185">Reference proteome</keyword>
<protein>
    <recommendedName>
        <fullName evidence="4">1,4-alpha-glucan branching enzyme</fullName>
        <ecNumber evidence="4">2.4.1.18</ecNumber>
    </recommendedName>
</protein>
<dbReference type="InterPro" id="IPR004193">
    <property type="entry name" value="Glyco_hydro_13_N"/>
</dbReference>
<feature type="active site" description="Proton donor" evidence="7">
    <location>
        <position position="365"/>
    </location>
</feature>
<dbReference type="Gene3D" id="2.60.40.10">
    <property type="entry name" value="Immunoglobulins"/>
    <property type="match status" value="1"/>
</dbReference>
<dbReference type="PANTHER" id="PTHR43651">
    <property type="entry name" value="1,4-ALPHA-GLUCAN-BRANCHING ENZYME"/>
    <property type="match status" value="1"/>
</dbReference>
<dbReference type="InterPro" id="IPR013783">
    <property type="entry name" value="Ig-like_fold"/>
</dbReference>
<comment type="function">
    <text evidence="2">Catalyzes the formation of the alpha-1,6-glucosidic linkages in glycogen by scission of a 1,4-alpha-linked oligosaccharide from growing alpha-1,4-glucan chains and the subsequent attachment of the oligosaccharide to the alpha-1,6 position.</text>
</comment>
<sequence length="653" mass="71235">MPASQVHLSPDTPLGANLVADGASFRAWAPRALAVHVIGRFGGSDGWQPHEGNRLVRDGAGYWAGFVPGARDGDPYMFHVVGQGSAGRKRDPYARELTRQPAYPDCDCILRDAGSYPWHDGGYRPPAFNDLVIYQLHVGTFAGPDRRRRVGTFLDVLDRLDHLLALGVNAVQLLPIGEFASIRSRGYDGSDLFSPEMDYGLDAAALGPHLGRVNALLARCGQAPLGPGALAPPVNQLKALVDILHLHGVALLLDVVHNHAGFQIDGQPESIYFFDRAAGTNPNDSLYFTEQEHIGGPVFAFWKPEVRQFLINNAAFFLKEYHVDGMRYDRVDVILQDGGQDGVRYCRDLALTTGFAAPGALQVAEHWPPDPWLVRPVAEGGAGFDALWHDGLRYALRGAVAAASLGRGAAVGLGSIAWNLDPARHHGLRAAWRAVQFVESHDEAYKDKGPLARIAALADPGDPRSWYAASRARVASGILLTAPGIPMIFMGQEFLEDKPWGDNPDQDPLIWWEGLDGGDKTMSDFLRFFQELVRLRRRHPALRGEAVNAFHVNEAERVLAYHRWLEGSGRDVVVVASFREETLFGYRLGMPRAGRWLEAFNADVYQNWVNPALAGNGGQVWADGGPLHGLPHSASLVVPANGLIVLSVDGGDF</sequence>
<feature type="domain" description="Glycosyl hydrolase family 13 catalytic" evidence="8">
    <location>
        <begin position="135"/>
        <end position="536"/>
    </location>
</feature>
<dbReference type="Pfam" id="PF02806">
    <property type="entry name" value="Alpha-amylase_C"/>
    <property type="match status" value="1"/>
</dbReference>
<evidence type="ECO:0000313" key="9">
    <source>
        <dbReference type="EMBL" id="MXP65370.1"/>
    </source>
</evidence>
<evidence type="ECO:0000256" key="2">
    <source>
        <dbReference type="ARBA" id="ARBA00002953"/>
    </source>
</evidence>
<dbReference type="InterPro" id="IPR017853">
    <property type="entry name" value="GH"/>
</dbReference>
<dbReference type="InterPro" id="IPR014756">
    <property type="entry name" value="Ig_E-set"/>
</dbReference>
<evidence type="ECO:0000256" key="6">
    <source>
        <dbReference type="ARBA" id="ARBA00023277"/>
    </source>
</evidence>
<dbReference type="GO" id="GO:0003844">
    <property type="term" value="F:1,4-alpha-glucan branching enzyme activity"/>
    <property type="evidence" value="ECO:0007669"/>
    <property type="project" value="UniProtKB-EC"/>
</dbReference>
<dbReference type="GO" id="GO:0004553">
    <property type="term" value="F:hydrolase activity, hydrolyzing O-glycosyl compounds"/>
    <property type="evidence" value="ECO:0007669"/>
    <property type="project" value="InterPro"/>
</dbReference>
<dbReference type="InterPro" id="IPR037439">
    <property type="entry name" value="Branching_enzy"/>
</dbReference>
<dbReference type="InterPro" id="IPR013780">
    <property type="entry name" value="Glyco_hydro_b"/>
</dbReference>
<evidence type="ECO:0000313" key="10">
    <source>
        <dbReference type="Proteomes" id="UP000460715"/>
    </source>
</evidence>
<comment type="similarity">
    <text evidence="3">Belongs to the glycosyl hydrolase 13 family. GlgB subfamily.</text>
</comment>
<comment type="catalytic activity">
    <reaction evidence="1">
        <text>Transfers a segment of a (1-&gt;4)-alpha-D-glucan chain to a primary hydroxy group in a similar glucan chain.</text>
        <dbReference type="EC" id="2.4.1.18"/>
    </reaction>
</comment>
<dbReference type="GO" id="GO:0043169">
    <property type="term" value="F:cation binding"/>
    <property type="evidence" value="ECO:0007669"/>
    <property type="project" value="InterPro"/>
</dbReference>
<accession>A0A845BH10</accession>
<keyword evidence="6" id="KW-0119">Carbohydrate metabolism</keyword>
<organism evidence="9 10">
    <name type="scientific">Teichococcus coralli</name>
    <dbReference type="NCBI Taxonomy" id="2545983"/>
    <lineage>
        <taxon>Bacteria</taxon>
        <taxon>Pseudomonadati</taxon>
        <taxon>Pseudomonadota</taxon>
        <taxon>Alphaproteobacteria</taxon>
        <taxon>Acetobacterales</taxon>
        <taxon>Roseomonadaceae</taxon>
        <taxon>Roseomonas</taxon>
    </lineage>
</organism>
<dbReference type="EC" id="2.4.1.18" evidence="4"/>
<dbReference type="PANTHER" id="PTHR43651:SF11">
    <property type="entry name" value="MALTO-OLIGOSYLTREHALOSE TREHALOHYDROLASE"/>
    <property type="match status" value="1"/>
</dbReference>
<proteinExistence type="inferred from homology"/>
<dbReference type="EMBL" id="SNVJ01000020">
    <property type="protein sequence ID" value="MXP65370.1"/>
    <property type="molecule type" value="Genomic_DNA"/>
</dbReference>
<dbReference type="CDD" id="cd11325">
    <property type="entry name" value="AmyAc_GTHase"/>
    <property type="match status" value="1"/>
</dbReference>
<dbReference type="Pfam" id="PF02922">
    <property type="entry name" value="CBM_48"/>
    <property type="match status" value="1"/>
</dbReference>
<comment type="caution">
    <text evidence="9">The sequence shown here is derived from an EMBL/GenBank/DDBJ whole genome shotgun (WGS) entry which is preliminary data.</text>
</comment>
<dbReference type="SUPFAM" id="SSF51445">
    <property type="entry name" value="(Trans)glycosidases"/>
    <property type="match status" value="1"/>
</dbReference>
<evidence type="ECO:0000256" key="7">
    <source>
        <dbReference type="PIRSR" id="PIRSR000463-1"/>
    </source>
</evidence>
<dbReference type="InterPro" id="IPR044143">
    <property type="entry name" value="GlgB_N_E_set_prok"/>
</dbReference>
<dbReference type="OrthoDB" id="9800174at2"/>
<evidence type="ECO:0000256" key="1">
    <source>
        <dbReference type="ARBA" id="ARBA00000826"/>
    </source>
</evidence>
<evidence type="ECO:0000256" key="3">
    <source>
        <dbReference type="ARBA" id="ARBA00009000"/>
    </source>
</evidence>
<dbReference type="GO" id="GO:0005978">
    <property type="term" value="P:glycogen biosynthetic process"/>
    <property type="evidence" value="ECO:0007669"/>
    <property type="project" value="InterPro"/>
</dbReference>
<name>A0A845BH10_9PROT</name>
<dbReference type="Proteomes" id="UP000460715">
    <property type="component" value="Unassembled WGS sequence"/>
</dbReference>
<dbReference type="RefSeq" id="WP_160938780.1">
    <property type="nucleotide sequence ID" value="NZ_SNVJ01000020.1"/>
</dbReference>
<dbReference type="CDD" id="cd02855">
    <property type="entry name" value="E_set_GBE_prok_N"/>
    <property type="match status" value="1"/>
</dbReference>
<dbReference type="Gene3D" id="2.60.40.1180">
    <property type="entry name" value="Golgi alpha-mannosidase II"/>
    <property type="match status" value="1"/>
</dbReference>
<dbReference type="InterPro" id="IPR006047">
    <property type="entry name" value="GH13_cat_dom"/>
</dbReference>
<dbReference type="PIRSF" id="PIRSF000463">
    <property type="entry name" value="GlgB"/>
    <property type="match status" value="1"/>
</dbReference>
<evidence type="ECO:0000259" key="8">
    <source>
        <dbReference type="SMART" id="SM00642"/>
    </source>
</evidence>
<evidence type="ECO:0000256" key="5">
    <source>
        <dbReference type="ARBA" id="ARBA00022679"/>
    </source>
</evidence>
<dbReference type="AlphaFoldDB" id="A0A845BH10"/>
<dbReference type="SUPFAM" id="SSF51011">
    <property type="entry name" value="Glycosyl hydrolase domain"/>
    <property type="match status" value="1"/>
</dbReference>
<feature type="active site" description="Nucleophile" evidence="7">
    <location>
        <position position="329"/>
    </location>
</feature>
<gene>
    <name evidence="9" type="ORF">E0493_18645</name>
</gene>